<feature type="chain" id="PRO_5047307574" description="Small-conductance mechanosensitive channel" evidence="8">
    <location>
        <begin position="29"/>
        <end position="474"/>
    </location>
</feature>
<dbReference type="InterPro" id="IPR010920">
    <property type="entry name" value="LSM_dom_sf"/>
</dbReference>
<keyword evidence="4 6" id="KW-1133">Transmembrane helix</keyword>
<evidence type="ECO:0000256" key="3">
    <source>
        <dbReference type="ARBA" id="ARBA00022692"/>
    </source>
</evidence>
<protein>
    <recommendedName>
        <fullName evidence="6">Small-conductance mechanosensitive channel</fullName>
    </recommendedName>
</protein>
<keyword evidence="6" id="KW-0813">Transport</keyword>
<feature type="transmembrane region" description="Helical" evidence="6">
    <location>
        <begin position="208"/>
        <end position="229"/>
    </location>
</feature>
<evidence type="ECO:0000256" key="4">
    <source>
        <dbReference type="ARBA" id="ARBA00022989"/>
    </source>
</evidence>
<keyword evidence="6" id="KW-0407">Ion channel</keyword>
<organism evidence="10 11">
    <name type="scientific">Pelagerythrobacter marinus</name>
    <dbReference type="NCBI Taxonomy" id="538382"/>
    <lineage>
        <taxon>Bacteria</taxon>
        <taxon>Pseudomonadati</taxon>
        <taxon>Pseudomonadota</taxon>
        <taxon>Alphaproteobacteria</taxon>
        <taxon>Sphingomonadales</taxon>
        <taxon>Erythrobacteraceae</taxon>
        <taxon>Pelagerythrobacter</taxon>
    </lineage>
</organism>
<dbReference type="SUPFAM" id="SSF82689">
    <property type="entry name" value="Mechanosensitive channel protein MscS (YggB), C-terminal domain"/>
    <property type="match status" value="1"/>
</dbReference>
<dbReference type="Pfam" id="PF00924">
    <property type="entry name" value="MS_channel_2nd"/>
    <property type="match status" value="1"/>
</dbReference>
<evidence type="ECO:0000259" key="9">
    <source>
        <dbReference type="PROSITE" id="PS50914"/>
    </source>
</evidence>
<evidence type="ECO:0000256" key="1">
    <source>
        <dbReference type="ARBA" id="ARBA00004651"/>
    </source>
</evidence>
<dbReference type="InterPro" id="IPR023408">
    <property type="entry name" value="MscS_beta-dom_sf"/>
</dbReference>
<proteinExistence type="inferred from homology"/>
<dbReference type="EMBL" id="WTYO01000007">
    <property type="protein sequence ID" value="MXO69802.1"/>
    <property type="molecule type" value="Genomic_DNA"/>
</dbReference>
<evidence type="ECO:0000256" key="2">
    <source>
        <dbReference type="ARBA" id="ARBA00022475"/>
    </source>
</evidence>
<feature type="transmembrane region" description="Helical" evidence="6">
    <location>
        <begin position="180"/>
        <end position="202"/>
    </location>
</feature>
<comment type="caution">
    <text evidence="6">Lacks conserved residue(s) required for the propagation of feature annotation.</text>
</comment>
<gene>
    <name evidence="10" type="ORF">GRI72_13335</name>
</gene>
<keyword evidence="6" id="KW-0406">Ion transport</keyword>
<dbReference type="Gene3D" id="2.30.30.60">
    <property type="match status" value="1"/>
</dbReference>
<dbReference type="PROSITE" id="PS50914">
    <property type="entry name" value="BON"/>
    <property type="match status" value="1"/>
</dbReference>
<dbReference type="Gene3D" id="3.30.70.100">
    <property type="match status" value="1"/>
</dbReference>
<dbReference type="InterPro" id="IPR045275">
    <property type="entry name" value="MscS_archaea/bacteria_type"/>
</dbReference>
<dbReference type="Proteomes" id="UP000444401">
    <property type="component" value="Unassembled WGS sequence"/>
</dbReference>
<sequence>MTRARPVRHALTRLAAAFLVLLAAPALAVPALPEGAPATPAPAAEAAIADHQDAGADARIAGRIRAIFGEIEALSQVDVAVSEGVVTLAGTVPAAGDGERAERIASRVAGVATVENAIVRDVSIDRNLGSLESLSAGFAGLVAMLPLIGVALVLAIAIAFVGHLIAGFGALWRRLLPNVFLADLVASAIRFAFILIGLVVALDLLGAGALMGAVLGGAGVVGIALGFAMRDTIENYVASLMLSLRQPFRANDHVLIDDKEGRVVRLTSRATVLMTLEGNHLRIPNSTVFKAVILNYTRNPQRRFEFDLGIDADDDPDAGRRVGRETLAQLPFVLADPPPDAAVMEVGDSNIVLRFFGWIDQRESDWVKARSRAIAAVKRALEEGGFALPEPIYRLRFDQRTMPLPFENVAGPQGDAGRARPARQSPEPAPPPDSGPEGDDAADVRPDAEIERMVEAERAQGETRDLLDPSRPVE</sequence>
<feature type="domain" description="BON" evidence="9">
    <location>
        <begin position="56"/>
        <end position="122"/>
    </location>
</feature>
<reference evidence="10 11" key="1">
    <citation type="submission" date="2019-12" db="EMBL/GenBank/DDBJ databases">
        <title>Genomic-based taxomic classification of the family Erythrobacteraceae.</title>
        <authorList>
            <person name="Xu L."/>
        </authorList>
    </citation>
    <scope>NUCLEOTIDE SEQUENCE [LARGE SCALE GENOMIC DNA]</scope>
    <source>
        <strain evidence="10 11">H32</strain>
    </source>
</reference>
<keyword evidence="6" id="KW-0997">Cell inner membrane</keyword>
<keyword evidence="8" id="KW-0732">Signal</keyword>
<evidence type="ECO:0000256" key="7">
    <source>
        <dbReference type="SAM" id="MobiDB-lite"/>
    </source>
</evidence>
<dbReference type="PANTHER" id="PTHR30221:SF1">
    <property type="entry name" value="SMALL-CONDUCTANCE MECHANOSENSITIVE CHANNEL"/>
    <property type="match status" value="1"/>
</dbReference>
<feature type="transmembrane region" description="Helical" evidence="6">
    <location>
        <begin position="138"/>
        <end position="168"/>
    </location>
</feature>
<dbReference type="SUPFAM" id="SSF50182">
    <property type="entry name" value="Sm-like ribonucleoproteins"/>
    <property type="match status" value="1"/>
</dbReference>
<evidence type="ECO:0000256" key="8">
    <source>
        <dbReference type="SAM" id="SignalP"/>
    </source>
</evidence>
<keyword evidence="11" id="KW-1185">Reference proteome</keyword>
<dbReference type="InterPro" id="IPR006685">
    <property type="entry name" value="MscS_channel_2nd"/>
</dbReference>
<dbReference type="RefSeq" id="WP_160734406.1">
    <property type="nucleotide sequence ID" value="NZ_WTYO01000007.1"/>
</dbReference>
<dbReference type="Gene3D" id="1.10.287.1260">
    <property type="match status" value="1"/>
</dbReference>
<evidence type="ECO:0000313" key="11">
    <source>
        <dbReference type="Proteomes" id="UP000444401"/>
    </source>
</evidence>
<name>A0ABW9V4D8_9SPHN</name>
<evidence type="ECO:0000256" key="5">
    <source>
        <dbReference type="ARBA" id="ARBA00023136"/>
    </source>
</evidence>
<keyword evidence="3 6" id="KW-0812">Transmembrane</keyword>
<feature type="signal peptide" evidence="8">
    <location>
        <begin position="1"/>
        <end position="28"/>
    </location>
</feature>
<evidence type="ECO:0000313" key="10">
    <source>
        <dbReference type="EMBL" id="MXO69802.1"/>
    </source>
</evidence>
<evidence type="ECO:0000256" key="6">
    <source>
        <dbReference type="RuleBase" id="RU369025"/>
    </source>
</evidence>
<dbReference type="Pfam" id="PF04972">
    <property type="entry name" value="BON"/>
    <property type="match status" value="1"/>
</dbReference>
<accession>A0ABW9V4D8</accession>
<comment type="subcellular location">
    <subcellularLocation>
        <location evidence="6">Cell inner membrane</location>
        <topology evidence="6">Multi-pass membrane protein</topology>
    </subcellularLocation>
    <subcellularLocation>
        <location evidence="1">Cell membrane</location>
        <topology evidence="1">Multi-pass membrane protein</topology>
    </subcellularLocation>
</comment>
<keyword evidence="2" id="KW-1003">Cell membrane</keyword>
<comment type="similarity">
    <text evidence="6">Belongs to the MscS (TC 1.A.23) family.</text>
</comment>
<comment type="caution">
    <text evidence="10">The sequence shown here is derived from an EMBL/GenBank/DDBJ whole genome shotgun (WGS) entry which is preliminary data.</text>
</comment>
<dbReference type="PANTHER" id="PTHR30221">
    <property type="entry name" value="SMALL-CONDUCTANCE MECHANOSENSITIVE CHANNEL"/>
    <property type="match status" value="1"/>
</dbReference>
<dbReference type="Gene3D" id="3.30.1340.30">
    <property type="match status" value="1"/>
</dbReference>
<comment type="subunit">
    <text evidence="6">Homoheptamer.</text>
</comment>
<comment type="function">
    <text evidence="6">Mechanosensitive channel that participates in the regulation of osmotic pressure changes within the cell, opening in response to stretch forces in the membrane lipid bilayer, without the need for other proteins. Contributes to normal resistance to hypoosmotic shock. Forms an ion channel of 1.0 nanosiemens conductance with a slight preference for anions.</text>
</comment>
<keyword evidence="5 6" id="KW-0472">Membrane</keyword>
<feature type="region of interest" description="Disordered" evidence="7">
    <location>
        <begin position="404"/>
        <end position="474"/>
    </location>
</feature>
<dbReference type="InterPro" id="IPR011066">
    <property type="entry name" value="MscS_channel_C_sf"/>
</dbReference>
<feature type="compositionally biased region" description="Basic and acidic residues" evidence="7">
    <location>
        <begin position="442"/>
        <end position="474"/>
    </location>
</feature>
<dbReference type="InterPro" id="IPR007055">
    <property type="entry name" value="BON_dom"/>
</dbReference>